<dbReference type="PANTHER" id="PTHR45633">
    <property type="entry name" value="60 KDA HEAT SHOCK PROTEIN, MITOCHONDRIAL"/>
    <property type="match status" value="1"/>
</dbReference>
<dbReference type="FunFam" id="3.50.7.10:FF:000001">
    <property type="entry name" value="60 kDa chaperonin"/>
    <property type="match status" value="1"/>
</dbReference>
<keyword evidence="2" id="KW-0143">Chaperone</keyword>
<dbReference type="EMBL" id="JACGWM010000002">
    <property type="protein sequence ID" value="KAL0390546.1"/>
    <property type="molecule type" value="Genomic_DNA"/>
</dbReference>
<dbReference type="GO" id="GO:0042026">
    <property type="term" value="P:protein refolding"/>
    <property type="evidence" value="ECO:0007669"/>
    <property type="project" value="InterPro"/>
</dbReference>
<dbReference type="AlphaFoldDB" id="A0AAW2SDE8"/>
<comment type="caution">
    <text evidence="3">The sequence shown here is derived from an EMBL/GenBank/DDBJ whole genome shotgun (WGS) entry which is preliminary data.</text>
</comment>
<dbReference type="InterPro" id="IPR001844">
    <property type="entry name" value="Cpn60/GroEL"/>
</dbReference>
<dbReference type="InterPro" id="IPR027409">
    <property type="entry name" value="GroEL-like_apical_dom_sf"/>
</dbReference>
<organism evidence="3">
    <name type="scientific">Sesamum calycinum</name>
    <dbReference type="NCBI Taxonomy" id="2727403"/>
    <lineage>
        <taxon>Eukaryota</taxon>
        <taxon>Viridiplantae</taxon>
        <taxon>Streptophyta</taxon>
        <taxon>Embryophyta</taxon>
        <taxon>Tracheophyta</taxon>
        <taxon>Spermatophyta</taxon>
        <taxon>Magnoliopsida</taxon>
        <taxon>eudicotyledons</taxon>
        <taxon>Gunneridae</taxon>
        <taxon>Pentapetalae</taxon>
        <taxon>asterids</taxon>
        <taxon>lamiids</taxon>
        <taxon>Lamiales</taxon>
        <taxon>Pedaliaceae</taxon>
        <taxon>Sesamum</taxon>
    </lineage>
</organism>
<dbReference type="SUPFAM" id="SSF52029">
    <property type="entry name" value="GroEL apical domain-like"/>
    <property type="match status" value="1"/>
</dbReference>
<dbReference type="Gene3D" id="3.30.260.10">
    <property type="entry name" value="TCP-1-like chaperonin intermediate domain"/>
    <property type="match status" value="1"/>
</dbReference>
<dbReference type="InterPro" id="IPR027410">
    <property type="entry name" value="TCP-1-like_intermed_sf"/>
</dbReference>
<comment type="similarity">
    <text evidence="1">Belongs to the chaperonin (HSP60) family.</text>
</comment>
<evidence type="ECO:0000313" key="3">
    <source>
        <dbReference type="EMBL" id="KAL0390546.1"/>
    </source>
</evidence>
<evidence type="ECO:0000256" key="1">
    <source>
        <dbReference type="ARBA" id="ARBA00006607"/>
    </source>
</evidence>
<protein>
    <submittedName>
        <fullName evidence="3">RuBisCO large subunit-binding protein subunit alpha</fullName>
    </submittedName>
</protein>
<dbReference type="GO" id="GO:0140662">
    <property type="term" value="F:ATP-dependent protein folding chaperone"/>
    <property type="evidence" value="ECO:0007669"/>
    <property type="project" value="InterPro"/>
</dbReference>
<sequence>MLQYAEGPEVVGQKKAIQVNRFVVRAIAKEIALTRGRGLCNAVRVSTSLLMLLASLLVPGVASKTNDSAGDGTTTASFLPVKLSTWPSESIASISSGNDEIIGTMIADAVDKVGPDGVLSIESSSSFETSVDVEEGMEIDRGYISPQFVTNPEKLIVEFENARILVTDQKISAIKDIIPLLEKTTQIRAPLLIIAEDVTGEALAALVVNKLRGILNVWRMPSNACQGLEKEEKLFQDLLAELRHVAQLRTALSCADNAGGSKERKYGRGGYVKGIVTWISRYTIAYDVNNVSEIFGFRNLG</sequence>
<dbReference type="SUPFAM" id="SSF54849">
    <property type="entry name" value="GroEL-intermediate domain like"/>
    <property type="match status" value="1"/>
</dbReference>
<evidence type="ECO:0000256" key="2">
    <source>
        <dbReference type="ARBA" id="ARBA00023186"/>
    </source>
</evidence>
<proteinExistence type="inferred from homology"/>
<reference evidence="3" key="1">
    <citation type="submission" date="2020-06" db="EMBL/GenBank/DDBJ databases">
        <authorList>
            <person name="Li T."/>
            <person name="Hu X."/>
            <person name="Zhang T."/>
            <person name="Song X."/>
            <person name="Zhang H."/>
            <person name="Dai N."/>
            <person name="Sheng W."/>
            <person name="Hou X."/>
            <person name="Wei L."/>
        </authorList>
    </citation>
    <scope>NUCLEOTIDE SEQUENCE</scope>
    <source>
        <strain evidence="3">KEN8</strain>
        <tissue evidence="3">Leaf</tissue>
    </source>
</reference>
<gene>
    <name evidence="3" type="ORF">Scaly_0411700</name>
</gene>
<accession>A0AAW2SDE8</accession>
<name>A0AAW2SDE8_9LAMI</name>
<reference evidence="3" key="2">
    <citation type="journal article" date="2024" name="Plant">
        <title>Genomic evolution and insights into agronomic trait innovations of Sesamum species.</title>
        <authorList>
            <person name="Miao H."/>
            <person name="Wang L."/>
            <person name="Qu L."/>
            <person name="Liu H."/>
            <person name="Sun Y."/>
            <person name="Le M."/>
            <person name="Wang Q."/>
            <person name="Wei S."/>
            <person name="Zheng Y."/>
            <person name="Lin W."/>
            <person name="Duan Y."/>
            <person name="Cao H."/>
            <person name="Xiong S."/>
            <person name="Wang X."/>
            <person name="Wei L."/>
            <person name="Li C."/>
            <person name="Ma Q."/>
            <person name="Ju M."/>
            <person name="Zhao R."/>
            <person name="Li G."/>
            <person name="Mu C."/>
            <person name="Tian Q."/>
            <person name="Mei H."/>
            <person name="Zhang T."/>
            <person name="Gao T."/>
            <person name="Zhang H."/>
        </authorList>
    </citation>
    <scope>NUCLEOTIDE SEQUENCE</scope>
    <source>
        <strain evidence="3">KEN8</strain>
    </source>
</reference>
<dbReference type="Gene3D" id="3.50.7.10">
    <property type="entry name" value="GroEL"/>
    <property type="match status" value="1"/>
</dbReference>